<gene>
    <name evidence="1" type="ORF">CGI_10026974</name>
</gene>
<dbReference type="InParanoid" id="K1RF55"/>
<name>K1RF55_MAGGI</name>
<dbReference type="AlphaFoldDB" id="K1RF55"/>
<proteinExistence type="predicted"/>
<dbReference type="HOGENOM" id="CLU_2266298_0_0_1"/>
<dbReference type="EMBL" id="JH816287">
    <property type="protein sequence ID" value="EKC39965.1"/>
    <property type="molecule type" value="Genomic_DNA"/>
</dbReference>
<reference evidence="1" key="1">
    <citation type="journal article" date="2012" name="Nature">
        <title>The oyster genome reveals stress adaptation and complexity of shell formation.</title>
        <authorList>
            <person name="Zhang G."/>
            <person name="Fang X."/>
            <person name="Guo X."/>
            <person name="Li L."/>
            <person name="Luo R."/>
            <person name="Xu F."/>
            <person name="Yang P."/>
            <person name="Zhang L."/>
            <person name="Wang X."/>
            <person name="Qi H."/>
            <person name="Xiong Z."/>
            <person name="Que H."/>
            <person name="Xie Y."/>
            <person name="Holland P.W."/>
            <person name="Paps J."/>
            <person name="Zhu Y."/>
            <person name="Wu F."/>
            <person name="Chen Y."/>
            <person name="Wang J."/>
            <person name="Peng C."/>
            <person name="Meng J."/>
            <person name="Yang L."/>
            <person name="Liu J."/>
            <person name="Wen B."/>
            <person name="Zhang N."/>
            <person name="Huang Z."/>
            <person name="Zhu Q."/>
            <person name="Feng Y."/>
            <person name="Mount A."/>
            <person name="Hedgecock D."/>
            <person name="Xu Z."/>
            <person name="Liu Y."/>
            <person name="Domazet-Loso T."/>
            <person name="Du Y."/>
            <person name="Sun X."/>
            <person name="Zhang S."/>
            <person name="Liu B."/>
            <person name="Cheng P."/>
            <person name="Jiang X."/>
            <person name="Li J."/>
            <person name="Fan D."/>
            <person name="Wang W."/>
            <person name="Fu W."/>
            <person name="Wang T."/>
            <person name="Wang B."/>
            <person name="Zhang J."/>
            <person name="Peng Z."/>
            <person name="Li Y."/>
            <person name="Li N."/>
            <person name="Wang J."/>
            <person name="Chen M."/>
            <person name="He Y."/>
            <person name="Tan F."/>
            <person name="Song X."/>
            <person name="Zheng Q."/>
            <person name="Huang R."/>
            <person name="Yang H."/>
            <person name="Du X."/>
            <person name="Chen L."/>
            <person name="Yang M."/>
            <person name="Gaffney P.M."/>
            <person name="Wang S."/>
            <person name="Luo L."/>
            <person name="She Z."/>
            <person name="Ming Y."/>
            <person name="Huang W."/>
            <person name="Zhang S."/>
            <person name="Huang B."/>
            <person name="Zhang Y."/>
            <person name="Qu T."/>
            <person name="Ni P."/>
            <person name="Miao G."/>
            <person name="Wang J."/>
            <person name="Wang Q."/>
            <person name="Steinberg C.E."/>
            <person name="Wang H."/>
            <person name="Li N."/>
            <person name="Qian L."/>
            <person name="Zhang G."/>
            <person name="Li Y."/>
            <person name="Yang H."/>
            <person name="Liu X."/>
            <person name="Wang J."/>
            <person name="Yin Y."/>
            <person name="Wang J."/>
        </authorList>
    </citation>
    <scope>NUCLEOTIDE SEQUENCE [LARGE SCALE GENOMIC DNA]</scope>
    <source>
        <strain evidence="1">05x7-T-G4-1.051#20</strain>
    </source>
</reference>
<protein>
    <submittedName>
        <fullName evidence="1">Uncharacterized protein</fullName>
    </submittedName>
</protein>
<evidence type="ECO:0000313" key="1">
    <source>
        <dbReference type="EMBL" id="EKC39965.1"/>
    </source>
</evidence>
<sequence length="103" mass="11991">MLLMFRPCTLTEEHGGNVQKPALLRHHIYKVLLQYYKARAIQVQFCIKTVIKRDKSRETEHGPYHINGLLQLKRVVGCFYISFDAQDVSSKTLLRYKSVSPLL</sequence>
<organism evidence="1">
    <name type="scientific">Magallana gigas</name>
    <name type="common">Pacific oyster</name>
    <name type="synonym">Crassostrea gigas</name>
    <dbReference type="NCBI Taxonomy" id="29159"/>
    <lineage>
        <taxon>Eukaryota</taxon>
        <taxon>Metazoa</taxon>
        <taxon>Spiralia</taxon>
        <taxon>Lophotrochozoa</taxon>
        <taxon>Mollusca</taxon>
        <taxon>Bivalvia</taxon>
        <taxon>Autobranchia</taxon>
        <taxon>Pteriomorphia</taxon>
        <taxon>Ostreida</taxon>
        <taxon>Ostreoidea</taxon>
        <taxon>Ostreidae</taxon>
        <taxon>Magallana</taxon>
    </lineage>
</organism>
<accession>K1RF55</accession>